<evidence type="ECO:0000313" key="14">
    <source>
        <dbReference type="Proteomes" id="UP000078237"/>
    </source>
</evidence>
<dbReference type="OrthoDB" id="63267at2759"/>
<keyword evidence="3" id="KW-0808">Transferase</keyword>
<feature type="domain" description="AGC-kinase C-terminal" evidence="12">
    <location>
        <begin position="463"/>
        <end position="518"/>
    </location>
</feature>
<dbReference type="GO" id="GO:0000122">
    <property type="term" value="P:negative regulation of transcription by RNA polymerase II"/>
    <property type="evidence" value="ECO:0007669"/>
    <property type="project" value="EnsemblFungi"/>
</dbReference>
<dbReference type="Gene3D" id="3.30.200.20">
    <property type="entry name" value="Phosphorylase Kinase, domain 1"/>
    <property type="match status" value="1"/>
</dbReference>
<dbReference type="Pfam" id="PF00069">
    <property type="entry name" value="Pkinase"/>
    <property type="match status" value="1"/>
</dbReference>
<keyword evidence="6 9" id="KW-0067">ATP-binding</keyword>
<sequence length="518" mass="58037">MHALGSFLKKKRTREGNRSNPSNPGPPSSSQPTSPVTPTTVENGFEQITSPRPSSHSSAASQTTAPHSSASISAAATQQSKPAEAAAETQQPMNTLPVQQPPCQVSQHTPSPGTEPQNIPRISNLINPPQNDNAAGYQPRLGNHYSHHSANNGGTTPPQPSSTTAPQHQQQHQQQQNHNQQQQQQSQPQSQQDQVRVTKGKYSLADFELLRTLGTGSFGRVHLVQSRHNSRFYAIKVLKKAQVVKMKQIEHTNDERRMLGEVKHPFLITLWGTFQDARNLYMVMDFVEGGELFSLLRKSGRFPNPVAKFYAAEVTLALEYLHSRNIIYRDLKPENLLLDRHGHLKITDFGFAKRVPDKTWTLCGTPDYLAPEVVSNKGYNKSVDWWSLGILIYEMLCGYTPFWDSGSPMKIYENILRGKVKYPAYINADAQDLLERLITADLTKRLGNLYGGSQDVKNHPWFAEVTWDRLARKDIDAPYSPPVKAGAGDASQFDRYPEETERYGQPGNDEFGHLFQDF</sequence>
<dbReference type="VEuPathDB" id="FungiDB:MMYC01_203718"/>
<evidence type="ECO:0000256" key="8">
    <source>
        <dbReference type="ARBA" id="ARBA00047454"/>
    </source>
</evidence>
<dbReference type="PROSITE" id="PS50011">
    <property type="entry name" value="PROTEIN_KINASE_DOM"/>
    <property type="match status" value="1"/>
</dbReference>
<evidence type="ECO:0000256" key="9">
    <source>
        <dbReference type="PROSITE-ProRule" id="PRU10141"/>
    </source>
</evidence>
<dbReference type="InterPro" id="IPR017441">
    <property type="entry name" value="Protein_kinase_ATP_BS"/>
</dbReference>
<comment type="caution">
    <text evidence="13">The sequence shown here is derived from an EMBL/GenBank/DDBJ whole genome shotgun (WGS) entry which is preliminary data.</text>
</comment>
<evidence type="ECO:0000256" key="5">
    <source>
        <dbReference type="ARBA" id="ARBA00022777"/>
    </source>
</evidence>
<dbReference type="AlphaFoldDB" id="A0A175W785"/>
<dbReference type="GO" id="GO:0045721">
    <property type="term" value="P:negative regulation of gluconeogenesis"/>
    <property type="evidence" value="ECO:0007669"/>
    <property type="project" value="EnsemblFungi"/>
</dbReference>
<dbReference type="FunFam" id="1.10.510.10:FF:000005">
    <property type="entry name" value="cAMP-dependent protein kinase catalytic subunit alpha"/>
    <property type="match status" value="1"/>
</dbReference>
<evidence type="ECO:0000256" key="3">
    <source>
        <dbReference type="ARBA" id="ARBA00022679"/>
    </source>
</evidence>
<feature type="compositionally biased region" description="Polar residues" evidence="10">
    <location>
        <begin position="88"/>
        <end position="133"/>
    </location>
</feature>
<protein>
    <recommendedName>
        <fullName evidence="1">cAMP-dependent protein kinase</fullName>
        <ecNumber evidence="1">2.7.11.11</ecNumber>
    </recommendedName>
</protein>
<dbReference type="PANTHER" id="PTHR24353:SF153">
    <property type="entry name" value="CAMP-DEPENDENT PROTEIN KINASE CATALYTIC SUBUNIT 1"/>
    <property type="match status" value="1"/>
</dbReference>
<dbReference type="GO" id="GO:0010515">
    <property type="term" value="P:negative regulation of induction of conjugation with cellular fusion"/>
    <property type="evidence" value="ECO:0007669"/>
    <property type="project" value="EnsemblFungi"/>
</dbReference>
<keyword evidence="2" id="KW-0723">Serine/threonine-protein kinase</keyword>
<evidence type="ECO:0000313" key="13">
    <source>
        <dbReference type="EMBL" id="KXX79483.1"/>
    </source>
</evidence>
<dbReference type="SMART" id="SM00220">
    <property type="entry name" value="S_TKc"/>
    <property type="match status" value="1"/>
</dbReference>
<dbReference type="GO" id="GO:0000324">
    <property type="term" value="C:fungal-type vacuole"/>
    <property type="evidence" value="ECO:0007669"/>
    <property type="project" value="EnsemblFungi"/>
</dbReference>
<proteinExistence type="predicted"/>
<dbReference type="InterPro" id="IPR011009">
    <property type="entry name" value="Kinase-like_dom_sf"/>
</dbReference>
<evidence type="ECO:0000259" key="12">
    <source>
        <dbReference type="PROSITE" id="PS51285"/>
    </source>
</evidence>
<feature type="region of interest" description="Disordered" evidence="10">
    <location>
        <begin position="1"/>
        <end position="197"/>
    </location>
</feature>
<dbReference type="PROSITE" id="PS51285">
    <property type="entry name" value="AGC_KINASE_CTER"/>
    <property type="match status" value="1"/>
</dbReference>
<reference evidence="13 14" key="1">
    <citation type="journal article" date="2016" name="Genome Announc.">
        <title>Genome Sequence of Madurella mycetomatis mm55, Isolated from a Human Mycetoma Case in Sudan.</title>
        <authorList>
            <person name="Smit S."/>
            <person name="Derks M.F."/>
            <person name="Bervoets S."/>
            <person name="Fahal A."/>
            <person name="van Leeuwen W."/>
            <person name="van Belkum A."/>
            <person name="van de Sande W.W."/>
        </authorList>
    </citation>
    <scope>NUCLEOTIDE SEQUENCE [LARGE SCALE GENOMIC DNA]</scope>
    <source>
        <strain evidence="14">mm55</strain>
    </source>
</reference>
<feature type="compositionally biased region" description="Low complexity" evidence="10">
    <location>
        <begin position="30"/>
        <end position="41"/>
    </location>
</feature>
<comment type="catalytic activity">
    <reaction evidence="8">
        <text>L-seryl-[protein] + ATP = O-phospho-L-seryl-[protein] + ADP + H(+)</text>
        <dbReference type="Rhea" id="RHEA:17989"/>
        <dbReference type="Rhea" id="RHEA-COMP:9863"/>
        <dbReference type="Rhea" id="RHEA-COMP:11604"/>
        <dbReference type="ChEBI" id="CHEBI:15378"/>
        <dbReference type="ChEBI" id="CHEBI:29999"/>
        <dbReference type="ChEBI" id="CHEBI:30616"/>
        <dbReference type="ChEBI" id="CHEBI:83421"/>
        <dbReference type="ChEBI" id="CHEBI:456216"/>
        <dbReference type="EC" id="2.7.11.11"/>
    </reaction>
</comment>
<dbReference type="EMBL" id="LCTW02000086">
    <property type="protein sequence ID" value="KXX79483.1"/>
    <property type="molecule type" value="Genomic_DNA"/>
</dbReference>
<dbReference type="PANTHER" id="PTHR24353">
    <property type="entry name" value="CYCLIC NUCLEOTIDE-DEPENDENT PROTEIN KINASE"/>
    <property type="match status" value="1"/>
</dbReference>
<dbReference type="InterPro" id="IPR000719">
    <property type="entry name" value="Prot_kinase_dom"/>
</dbReference>
<keyword evidence="5 13" id="KW-0418">Kinase</keyword>
<dbReference type="InterPro" id="IPR008271">
    <property type="entry name" value="Ser/Thr_kinase_AS"/>
</dbReference>
<dbReference type="CDD" id="cd05580">
    <property type="entry name" value="STKc_PKA_like"/>
    <property type="match status" value="1"/>
</dbReference>
<dbReference type="GO" id="GO:0005654">
    <property type="term" value="C:nucleoplasm"/>
    <property type="evidence" value="ECO:0007669"/>
    <property type="project" value="EnsemblFungi"/>
</dbReference>
<name>A0A175W785_9PEZI</name>
<evidence type="ECO:0000256" key="6">
    <source>
        <dbReference type="ARBA" id="ARBA00022840"/>
    </source>
</evidence>
<dbReference type="PROSITE" id="PS00107">
    <property type="entry name" value="PROTEIN_KINASE_ATP"/>
    <property type="match status" value="1"/>
</dbReference>
<evidence type="ECO:0000259" key="11">
    <source>
        <dbReference type="PROSITE" id="PS50011"/>
    </source>
</evidence>
<comment type="catalytic activity">
    <reaction evidence="7">
        <text>L-threonyl-[protein] + ATP = O-phospho-L-threonyl-[protein] + ADP + H(+)</text>
        <dbReference type="Rhea" id="RHEA:46608"/>
        <dbReference type="Rhea" id="RHEA-COMP:11060"/>
        <dbReference type="Rhea" id="RHEA-COMP:11605"/>
        <dbReference type="ChEBI" id="CHEBI:15378"/>
        <dbReference type="ChEBI" id="CHEBI:30013"/>
        <dbReference type="ChEBI" id="CHEBI:30616"/>
        <dbReference type="ChEBI" id="CHEBI:61977"/>
        <dbReference type="ChEBI" id="CHEBI:456216"/>
        <dbReference type="EC" id="2.7.11.11"/>
    </reaction>
</comment>
<organism evidence="13 14">
    <name type="scientific">Madurella mycetomatis</name>
    <dbReference type="NCBI Taxonomy" id="100816"/>
    <lineage>
        <taxon>Eukaryota</taxon>
        <taxon>Fungi</taxon>
        <taxon>Dikarya</taxon>
        <taxon>Ascomycota</taxon>
        <taxon>Pezizomycotina</taxon>
        <taxon>Sordariomycetes</taxon>
        <taxon>Sordariomycetidae</taxon>
        <taxon>Sordariales</taxon>
        <taxon>Sordariales incertae sedis</taxon>
        <taxon>Madurella</taxon>
    </lineage>
</organism>
<dbReference type="InterPro" id="IPR000961">
    <property type="entry name" value="AGC-kinase_C"/>
</dbReference>
<evidence type="ECO:0000256" key="10">
    <source>
        <dbReference type="SAM" id="MobiDB-lite"/>
    </source>
</evidence>
<dbReference type="GO" id="GO:0005952">
    <property type="term" value="C:cAMP-dependent protein kinase complex"/>
    <property type="evidence" value="ECO:0007669"/>
    <property type="project" value="EnsemblFungi"/>
</dbReference>
<dbReference type="GO" id="GO:0005524">
    <property type="term" value="F:ATP binding"/>
    <property type="evidence" value="ECO:0007669"/>
    <property type="project" value="UniProtKB-UniRule"/>
</dbReference>
<dbReference type="SUPFAM" id="SSF56112">
    <property type="entry name" value="Protein kinase-like (PK-like)"/>
    <property type="match status" value="1"/>
</dbReference>
<keyword evidence="4 9" id="KW-0547">Nucleotide-binding</keyword>
<keyword evidence="14" id="KW-1185">Reference proteome</keyword>
<dbReference type="FunFam" id="3.30.200.20:FF:000005">
    <property type="entry name" value="cAMP-dependent protein kinase catalytic subunit"/>
    <property type="match status" value="1"/>
</dbReference>
<dbReference type="PROSITE" id="PS00108">
    <property type="entry name" value="PROTEIN_KINASE_ST"/>
    <property type="match status" value="1"/>
</dbReference>
<dbReference type="GO" id="GO:0010619">
    <property type="term" value="P:adenylate cyclase-activating glucose-activated G protein-coupled receptor signaling pathway"/>
    <property type="evidence" value="ECO:0007669"/>
    <property type="project" value="EnsemblFungi"/>
</dbReference>
<dbReference type="EC" id="2.7.11.11" evidence="1"/>
<evidence type="ECO:0000256" key="7">
    <source>
        <dbReference type="ARBA" id="ARBA00047292"/>
    </source>
</evidence>
<dbReference type="GO" id="GO:0005829">
    <property type="term" value="C:cytosol"/>
    <property type="evidence" value="ECO:0007669"/>
    <property type="project" value="EnsemblFungi"/>
</dbReference>
<evidence type="ECO:0000256" key="4">
    <source>
        <dbReference type="ARBA" id="ARBA00022741"/>
    </source>
</evidence>
<dbReference type="Gene3D" id="1.10.510.10">
    <property type="entry name" value="Transferase(Phosphotransferase) domain 1"/>
    <property type="match status" value="1"/>
</dbReference>
<feature type="binding site" evidence="9">
    <location>
        <position position="236"/>
    </location>
    <ligand>
        <name>ATP</name>
        <dbReference type="ChEBI" id="CHEBI:30616"/>
    </ligand>
</feature>
<accession>A0A175W785</accession>
<feature type="domain" description="Protein kinase" evidence="11">
    <location>
        <begin position="207"/>
        <end position="462"/>
    </location>
</feature>
<gene>
    <name evidence="13" type="ORF">MMYC01_203718</name>
</gene>
<feature type="compositionally biased region" description="Low complexity" evidence="10">
    <location>
        <begin position="161"/>
        <end position="192"/>
    </location>
</feature>
<feature type="compositionally biased region" description="Low complexity" evidence="10">
    <location>
        <begin position="49"/>
        <end position="76"/>
    </location>
</feature>
<evidence type="ECO:0000256" key="1">
    <source>
        <dbReference type="ARBA" id="ARBA00012444"/>
    </source>
</evidence>
<dbReference type="GO" id="GO:0046827">
    <property type="term" value="P:positive regulation of protein export from nucleus"/>
    <property type="evidence" value="ECO:0007669"/>
    <property type="project" value="EnsemblFungi"/>
</dbReference>
<dbReference type="STRING" id="100816.A0A175W785"/>
<dbReference type="SMART" id="SM00133">
    <property type="entry name" value="S_TK_X"/>
    <property type="match status" value="1"/>
</dbReference>
<evidence type="ECO:0000256" key="2">
    <source>
        <dbReference type="ARBA" id="ARBA00022527"/>
    </source>
</evidence>
<dbReference type="Proteomes" id="UP000078237">
    <property type="component" value="Unassembled WGS sequence"/>
</dbReference>
<dbReference type="GO" id="GO:0004691">
    <property type="term" value="F:cAMP-dependent protein kinase activity"/>
    <property type="evidence" value="ECO:0007669"/>
    <property type="project" value="UniProtKB-EC"/>
</dbReference>